<reference evidence="1" key="1">
    <citation type="submission" date="2024-02" db="EMBL/GenBank/DDBJ databases">
        <title>Metagenome Assembled Genome of Zalaria obscura JY119.</title>
        <authorList>
            <person name="Vighnesh L."/>
            <person name="Jagadeeshwari U."/>
            <person name="Venkata Ramana C."/>
            <person name="Sasikala C."/>
        </authorList>
    </citation>
    <scope>NUCLEOTIDE SEQUENCE</scope>
    <source>
        <strain evidence="1">JY119</strain>
    </source>
</reference>
<name>A0ACC3S6H3_9PEZI</name>
<accession>A0ACC3S6H3</accession>
<sequence>MPSRPSLGGKEDNSRRASLRRLSSLASLNPFNRRRQPSEDVEHPHQSQMPPVPPVPRLPHGETFSMSAFFEPPVEMYGNKRQSYLSLQDDPIHLPKSRTFSNLPVPATAKTRPRPTVPSLSKSQSTAYLPSSRIPTPVGGLRQTSRLTTTSKNVAKPNKPKSMVRSDTMPLLSPSVPKPQRSTVFKENLSLSPIKPLSRLELFHPDTEELIPKGLQPSRNLADAQHDTSSRSPVRPRYPSERQRVLPSMSMSTSAPSKGLSYGSEIKQQRLLSARYPPTPPLPKTPLAASMPSTSHAYQRLKSSNKLSHKHKENTLSPCNERSTPATVPPAPDTISTTEPIAYWCGRFSALNDRFRSDRLRNDPDYRDSYLESPEELASRTKKVMVHLHSLCVTPEARRSFMAFQEHFARATGACGVAGDEAYVPWVDTSISSEPESLRKISFIERLMGRSRKSLA</sequence>
<evidence type="ECO:0000313" key="1">
    <source>
        <dbReference type="EMBL" id="KAK8192653.1"/>
    </source>
</evidence>
<organism evidence="1 2">
    <name type="scientific">Zalaria obscura</name>
    <dbReference type="NCBI Taxonomy" id="2024903"/>
    <lineage>
        <taxon>Eukaryota</taxon>
        <taxon>Fungi</taxon>
        <taxon>Dikarya</taxon>
        <taxon>Ascomycota</taxon>
        <taxon>Pezizomycotina</taxon>
        <taxon>Dothideomycetes</taxon>
        <taxon>Dothideomycetidae</taxon>
        <taxon>Dothideales</taxon>
        <taxon>Zalariaceae</taxon>
        <taxon>Zalaria</taxon>
    </lineage>
</organism>
<dbReference type="Proteomes" id="UP001320706">
    <property type="component" value="Unassembled WGS sequence"/>
</dbReference>
<comment type="caution">
    <text evidence="1">The sequence shown here is derived from an EMBL/GenBank/DDBJ whole genome shotgun (WGS) entry which is preliminary data.</text>
</comment>
<evidence type="ECO:0000313" key="2">
    <source>
        <dbReference type="Proteomes" id="UP001320706"/>
    </source>
</evidence>
<keyword evidence="2" id="KW-1185">Reference proteome</keyword>
<protein>
    <submittedName>
        <fullName evidence="1">Uncharacterized protein</fullName>
    </submittedName>
</protein>
<gene>
    <name evidence="1" type="ORF">M8818_007825</name>
</gene>
<proteinExistence type="predicted"/>
<dbReference type="EMBL" id="JAMKPW020000044">
    <property type="protein sequence ID" value="KAK8192653.1"/>
    <property type="molecule type" value="Genomic_DNA"/>
</dbReference>